<evidence type="ECO:0000256" key="3">
    <source>
        <dbReference type="ARBA" id="ARBA00023082"/>
    </source>
</evidence>
<feature type="domain" description="RNA polymerase sigma factor 70 region 4 type 2" evidence="7">
    <location>
        <begin position="124"/>
        <end position="165"/>
    </location>
</feature>
<evidence type="ECO:0008006" key="10">
    <source>
        <dbReference type="Google" id="ProtNLM"/>
    </source>
</evidence>
<keyword evidence="2" id="KW-0805">Transcription regulation</keyword>
<evidence type="ECO:0000256" key="1">
    <source>
        <dbReference type="ARBA" id="ARBA00010641"/>
    </source>
</evidence>
<dbReference type="InterPro" id="IPR007627">
    <property type="entry name" value="RNA_pol_sigma70_r2"/>
</dbReference>
<dbReference type="CDD" id="cd06171">
    <property type="entry name" value="Sigma70_r4"/>
    <property type="match status" value="1"/>
</dbReference>
<dbReference type="PANTHER" id="PTHR43133:SF52">
    <property type="entry name" value="ECF RNA POLYMERASE SIGMA FACTOR SIGL"/>
    <property type="match status" value="1"/>
</dbReference>
<evidence type="ECO:0000313" key="9">
    <source>
        <dbReference type="Proteomes" id="UP000231472"/>
    </source>
</evidence>
<name>A0A2H0YNQ4_9BACT</name>
<keyword evidence="3" id="KW-0731">Sigma factor</keyword>
<dbReference type="GO" id="GO:0016987">
    <property type="term" value="F:sigma factor activity"/>
    <property type="evidence" value="ECO:0007669"/>
    <property type="project" value="UniProtKB-KW"/>
</dbReference>
<evidence type="ECO:0000259" key="6">
    <source>
        <dbReference type="Pfam" id="PF04542"/>
    </source>
</evidence>
<dbReference type="EMBL" id="PEYC01000026">
    <property type="protein sequence ID" value="PIS40137.1"/>
    <property type="molecule type" value="Genomic_DNA"/>
</dbReference>
<evidence type="ECO:0000313" key="8">
    <source>
        <dbReference type="EMBL" id="PIS40137.1"/>
    </source>
</evidence>
<organism evidence="8 9">
    <name type="scientific">Candidatus Nealsonbacteria bacterium CG08_land_8_20_14_0_20_36_22</name>
    <dbReference type="NCBI Taxonomy" id="1974704"/>
    <lineage>
        <taxon>Bacteria</taxon>
        <taxon>Candidatus Nealsoniibacteriota</taxon>
    </lineage>
</organism>
<protein>
    <recommendedName>
        <fullName evidence="10">RNA polymerase sigma factor</fullName>
    </recommendedName>
</protein>
<evidence type="ECO:0000259" key="7">
    <source>
        <dbReference type="Pfam" id="PF08281"/>
    </source>
</evidence>
<evidence type="ECO:0000256" key="4">
    <source>
        <dbReference type="ARBA" id="ARBA00023125"/>
    </source>
</evidence>
<comment type="similarity">
    <text evidence="1">Belongs to the sigma-70 factor family. ECF subfamily.</text>
</comment>
<dbReference type="GO" id="GO:0003677">
    <property type="term" value="F:DNA binding"/>
    <property type="evidence" value="ECO:0007669"/>
    <property type="project" value="UniProtKB-KW"/>
</dbReference>
<gene>
    <name evidence="8" type="ORF">COT32_01370</name>
</gene>
<dbReference type="InterPro" id="IPR039425">
    <property type="entry name" value="RNA_pol_sigma-70-like"/>
</dbReference>
<dbReference type="InterPro" id="IPR036388">
    <property type="entry name" value="WH-like_DNA-bd_sf"/>
</dbReference>
<dbReference type="Gene3D" id="1.10.1740.10">
    <property type="match status" value="1"/>
</dbReference>
<proteinExistence type="inferred from homology"/>
<dbReference type="Pfam" id="PF08281">
    <property type="entry name" value="Sigma70_r4_2"/>
    <property type="match status" value="1"/>
</dbReference>
<keyword evidence="5" id="KW-0804">Transcription</keyword>
<dbReference type="SUPFAM" id="SSF88659">
    <property type="entry name" value="Sigma3 and sigma4 domains of RNA polymerase sigma factors"/>
    <property type="match status" value="1"/>
</dbReference>
<dbReference type="GO" id="GO:0006352">
    <property type="term" value="P:DNA-templated transcription initiation"/>
    <property type="evidence" value="ECO:0007669"/>
    <property type="project" value="InterPro"/>
</dbReference>
<dbReference type="InterPro" id="IPR014284">
    <property type="entry name" value="RNA_pol_sigma-70_dom"/>
</dbReference>
<evidence type="ECO:0000256" key="5">
    <source>
        <dbReference type="ARBA" id="ARBA00023163"/>
    </source>
</evidence>
<accession>A0A2H0YNQ4</accession>
<dbReference type="AlphaFoldDB" id="A0A2H0YNQ4"/>
<feature type="domain" description="RNA polymerase sigma-70 region 2" evidence="6">
    <location>
        <begin position="16"/>
        <end position="85"/>
    </location>
</feature>
<reference evidence="9" key="1">
    <citation type="submission" date="2017-09" db="EMBL/GenBank/DDBJ databases">
        <title>Depth-based differentiation of microbial function through sediment-hosted aquifers and enrichment of novel symbionts in the deep terrestrial subsurface.</title>
        <authorList>
            <person name="Probst A.J."/>
            <person name="Ladd B."/>
            <person name="Jarett J.K."/>
            <person name="Geller-Mcgrath D.E."/>
            <person name="Sieber C.M.K."/>
            <person name="Emerson J.B."/>
            <person name="Anantharaman K."/>
            <person name="Thomas B.C."/>
            <person name="Malmstrom R."/>
            <person name="Stieglmeier M."/>
            <person name="Klingl A."/>
            <person name="Woyke T."/>
            <person name="Ryan C.M."/>
            <person name="Banfield J.F."/>
        </authorList>
    </citation>
    <scope>NUCLEOTIDE SEQUENCE [LARGE SCALE GENOMIC DNA]</scope>
</reference>
<dbReference type="Gene3D" id="1.10.10.10">
    <property type="entry name" value="Winged helix-like DNA-binding domain superfamily/Winged helix DNA-binding domain"/>
    <property type="match status" value="1"/>
</dbReference>
<sequence length="172" mass="20302">MSHLKMKKTREIFSQIYDQYVDKIYRFIFLKVNSQEIAEDLCSETFLKGWQAFKDNKKDIENPPAFLYQIARNLIIDYYRKRGRTQTVSVDCLPITDPRIDLETETMNNSDLERVKSVLVNIKDGYQEVLIWHYIDDLSISEIAKMLNKSKGAVRVTLCRALKDLRSRIEEI</sequence>
<dbReference type="InterPro" id="IPR013324">
    <property type="entry name" value="RNA_pol_sigma_r3/r4-like"/>
</dbReference>
<dbReference type="PANTHER" id="PTHR43133">
    <property type="entry name" value="RNA POLYMERASE ECF-TYPE SIGMA FACTO"/>
    <property type="match status" value="1"/>
</dbReference>
<dbReference type="Pfam" id="PF04542">
    <property type="entry name" value="Sigma70_r2"/>
    <property type="match status" value="1"/>
</dbReference>
<dbReference type="NCBIfam" id="TIGR02937">
    <property type="entry name" value="sigma70-ECF"/>
    <property type="match status" value="1"/>
</dbReference>
<dbReference type="InterPro" id="IPR013325">
    <property type="entry name" value="RNA_pol_sigma_r2"/>
</dbReference>
<evidence type="ECO:0000256" key="2">
    <source>
        <dbReference type="ARBA" id="ARBA00023015"/>
    </source>
</evidence>
<dbReference type="SUPFAM" id="SSF88946">
    <property type="entry name" value="Sigma2 domain of RNA polymerase sigma factors"/>
    <property type="match status" value="1"/>
</dbReference>
<dbReference type="Proteomes" id="UP000231472">
    <property type="component" value="Unassembled WGS sequence"/>
</dbReference>
<keyword evidence="4" id="KW-0238">DNA-binding</keyword>
<comment type="caution">
    <text evidence="8">The sequence shown here is derived from an EMBL/GenBank/DDBJ whole genome shotgun (WGS) entry which is preliminary data.</text>
</comment>
<dbReference type="InterPro" id="IPR013249">
    <property type="entry name" value="RNA_pol_sigma70_r4_t2"/>
</dbReference>